<evidence type="ECO:0000313" key="3">
    <source>
        <dbReference type="EMBL" id="SEE54221.1"/>
    </source>
</evidence>
<sequence>MQNLFSHAHEPDYVSPLDAKPYEDSVVIDVPQDQAFDGFTDAVHLWWPVAELSVFGEGSHVAILRDHLVEESEDGDEMVWAEIQEWDSPGFIRLHWTLGSEELGTSDVEIHFDVADGGLTRVTIRCERALSSESDSDNVFICDWALILARYARFMGGAAKLD</sequence>
<gene>
    <name evidence="3" type="ORF">SAMN04489740_1689</name>
</gene>
<comment type="similarity">
    <text evidence="1">Belongs to the AHA1 family.</text>
</comment>
<dbReference type="InterPro" id="IPR013538">
    <property type="entry name" value="ASHA1/2-like_C"/>
</dbReference>
<name>A0A1H5JQI7_9MICC</name>
<evidence type="ECO:0000256" key="1">
    <source>
        <dbReference type="ARBA" id="ARBA00006817"/>
    </source>
</evidence>
<accession>A0A1H5JQI7</accession>
<dbReference type="RefSeq" id="WP_074711311.1">
    <property type="nucleotide sequence ID" value="NZ_FNTV01000001.1"/>
</dbReference>
<dbReference type="SUPFAM" id="SSF55961">
    <property type="entry name" value="Bet v1-like"/>
    <property type="match status" value="1"/>
</dbReference>
<dbReference type="InterPro" id="IPR023393">
    <property type="entry name" value="START-like_dom_sf"/>
</dbReference>
<protein>
    <submittedName>
        <fullName evidence="3">Activator of Hsp90 ATPase homolog 1-like protein</fullName>
    </submittedName>
</protein>
<dbReference type="Gene3D" id="3.30.530.20">
    <property type="match status" value="1"/>
</dbReference>
<dbReference type="EMBL" id="FNTV01000001">
    <property type="protein sequence ID" value="SEE54221.1"/>
    <property type="molecule type" value="Genomic_DNA"/>
</dbReference>
<organism evidence="3 4">
    <name type="scientific">Arthrobacter alpinus</name>
    <dbReference type="NCBI Taxonomy" id="656366"/>
    <lineage>
        <taxon>Bacteria</taxon>
        <taxon>Bacillati</taxon>
        <taxon>Actinomycetota</taxon>
        <taxon>Actinomycetes</taxon>
        <taxon>Micrococcales</taxon>
        <taxon>Micrococcaceae</taxon>
        <taxon>Arthrobacter</taxon>
    </lineage>
</organism>
<evidence type="ECO:0000313" key="4">
    <source>
        <dbReference type="Proteomes" id="UP000182725"/>
    </source>
</evidence>
<dbReference type="Pfam" id="PF08327">
    <property type="entry name" value="AHSA1"/>
    <property type="match status" value="1"/>
</dbReference>
<proteinExistence type="inferred from homology"/>
<evidence type="ECO:0000259" key="2">
    <source>
        <dbReference type="Pfam" id="PF08327"/>
    </source>
</evidence>
<dbReference type="AlphaFoldDB" id="A0A1H5JQI7"/>
<reference evidence="3 4" key="1">
    <citation type="submission" date="2016-10" db="EMBL/GenBank/DDBJ databases">
        <authorList>
            <person name="de Groot N.N."/>
        </authorList>
    </citation>
    <scope>NUCLEOTIDE SEQUENCE [LARGE SCALE GENOMIC DNA]</scope>
    <source>
        <strain evidence="3 4">DSM 22274</strain>
    </source>
</reference>
<feature type="domain" description="Activator of Hsp90 ATPase homologue 1/2-like C-terminal" evidence="2">
    <location>
        <begin position="29"/>
        <end position="137"/>
    </location>
</feature>
<dbReference type="Proteomes" id="UP000182725">
    <property type="component" value="Unassembled WGS sequence"/>
</dbReference>